<name>A0AA39C587_MICHY</name>
<dbReference type="Proteomes" id="UP001168972">
    <property type="component" value="Unassembled WGS sequence"/>
</dbReference>
<gene>
    <name evidence="2" type="ORF">PV327_011188</name>
</gene>
<evidence type="ECO:0000313" key="2">
    <source>
        <dbReference type="EMBL" id="KAK0158058.1"/>
    </source>
</evidence>
<evidence type="ECO:0000313" key="3">
    <source>
        <dbReference type="Proteomes" id="UP001168972"/>
    </source>
</evidence>
<keyword evidence="1" id="KW-1133">Transmembrane helix</keyword>
<accession>A0AA39C587</accession>
<feature type="transmembrane region" description="Helical" evidence="1">
    <location>
        <begin position="187"/>
        <end position="205"/>
    </location>
</feature>
<keyword evidence="1" id="KW-0472">Membrane</keyword>
<dbReference type="AlphaFoldDB" id="A0AA39C587"/>
<sequence length="229" mass="26245">MASQQVMVPKWPRRCCVETVETQHSRHIDACAQPTYATRDISKRKAEGRRILRFRDGCERSQRRFLNKRRRCGIISVDEENMNNDGENVVEGAIIRSVDNFEENINSDQENAEDEIWEIGHGNSENESEDNTGSERAEDHFDVDDDNFENYFNKDPEENNYEQPPYNGAPISVGESLMAILSLSLKFKLTGTCLVALLNLIMLFIPTPNLFKSTMYLFKKSFGGIHNSL</sequence>
<dbReference type="EMBL" id="JAQQBR010001992">
    <property type="protein sequence ID" value="KAK0158058.1"/>
    <property type="molecule type" value="Genomic_DNA"/>
</dbReference>
<organism evidence="2 3">
    <name type="scientific">Microctonus hyperodae</name>
    <name type="common">Parasitoid wasp</name>
    <dbReference type="NCBI Taxonomy" id="165561"/>
    <lineage>
        <taxon>Eukaryota</taxon>
        <taxon>Metazoa</taxon>
        <taxon>Ecdysozoa</taxon>
        <taxon>Arthropoda</taxon>
        <taxon>Hexapoda</taxon>
        <taxon>Insecta</taxon>
        <taxon>Pterygota</taxon>
        <taxon>Neoptera</taxon>
        <taxon>Endopterygota</taxon>
        <taxon>Hymenoptera</taxon>
        <taxon>Apocrita</taxon>
        <taxon>Ichneumonoidea</taxon>
        <taxon>Braconidae</taxon>
        <taxon>Euphorinae</taxon>
        <taxon>Microctonus</taxon>
    </lineage>
</organism>
<reference evidence="2" key="2">
    <citation type="submission" date="2023-03" db="EMBL/GenBank/DDBJ databases">
        <authorList>
            <person name="Inwood S.N."/>
            <person name="Skelly J.G."/>
            <person name="Guhlin J."/>
            <person name="Harrop T.W.R."/>
            <person name="Goldson S.G."/>
            <person name="Dearden P.K."/>
        </authorList>
    </citation>
    <scope>NUCLEOTIDE SEQUENCE</scope>
    <source>
        <strain evidence="2">Lincoln</strain>
        <tissue evidence="2">Whole body</tissue>
    </source>
</reference>
<protein>
    <submittedName>
        <fullName evidence="2">Uncharacterized protein</fullName>
    </submittedName>
</protein>
<feature type="non-terminal residue" evidence="2">
    <location>
        <position position="1"/>
    </location>
</feature>
<evidence type="ECO:0000256" key="1">
    <source>
        <dbReference type="SAM" id="Phobius"/>
    </source>
</evidence>
<reference evidence="2" key="1">
    <citation type="journal article" date="2023" name="bioRxiv">
        <title>Scaffold-level genome assemblies of two parasitoid biocontrol wasps reveal the parthenogenesis mechanism and an associated novel virus.</title>
        <authorList>
            <person name="Inwood S."/>
            <person name="Skelly J."/>
            <person name="Guhlin J."/>
            <person name="Harrop T."/>
            <person name="Goldson S."/>
            <person name="Dearden P."/>
        </authorList>
    </citation>
    <scope>NUCLEOTIDE SEQUENCE</scope>
    <source>
        <strain evidence="2">Lincoln</strain>
        <tissue evidence="2">Whole body</tissue>
    </source>
</reference>
<keyword evidence="3" id="KW-1185">Reference proteome</keyword>
<comment type="caution">
    <text evidence="2">The sequence shown here is derived from an EMBL/GenBank/DDBJ whole genome shotgun (WGS) entry which is preliminary data.</text>
</comment>
<proteinExistence type="predicted"/>
<keyword evidence="1" id="KW-0812">Transmembrane</keyword>